<protein>
    <submittedName>
        <fullName evidence="1">Uncharacterized protein</fullName>
    </submittedName>
</protein>
<evidence type="ECO:0000313" key="1">
    <source>
        <dbReference type="EMBL" id="KAJ6428566.1"/>
    </source>
</evidence>
<organism evidence="1 2">
    <name type="scientific">Salix udensis</name>
    <dbReference type="NCBI Taxonomy" id="889485"/>
    <lineage>
        <taxon>Eukaryota</taxon>
        <taxon>Viridiplantae</taxon>
        <taxon>Streptophyta</taxon>
        <taxon>Embryophyta</taxon>
        <taxon>Tracheophyta</taxon>
        <taxon>Spermatophyta</taxon>
        <taxon>Magnoliopsida</taxon>
        <taxon>eudicotyledons</taxon>
        <taxon>Gunneridae</taxon>
        <taxon>Pentapetalae</taxon>
        <taxon>rosids</taxon>
        <taxon>fabids</taxon>
        <taxon>Malpighiales</taxon>
        <taxon>Salicaceae</taxon>
        <taxon>Saliceae</taxon>
        <taxon>Salix</taxon>
    </lineage>
</organism>
<accession>A0AAD6KSA2</accession>
<proteinExistence type="predicted"/>
<sequence length="37" mass="4383">MQDDMDMQNTELCISQNKTITVQEICVETLYQMLQLM</sequence>
<dbReference type="EMBL" id="JAPFFJ010000005">
    <property type="protein sequence ID" value="KAJ6428566.1"/>
    <property type="molecule type" value="Genomic_DNA"/>
</dbReference>
<evidence type="ECO:0000313" key="2">
    <source>
        <dbReference type="Proteomes" id="UP001162972"/>
    </source>
</evidence>
<name>A0AAD6KSA2_9ROSI</name>
<dbReference type="Proteomes" id="UP001162972">
    <property type="component" value="Chromosome 1"/>
</dbReference>
<gene>
    <name evidence="1" type="ORF">OIU84_023897</name>
</gene>
<comment type="caution">
    <text evidence="1">The sequence shown here is derived from an EMBL/GenBank/DDBJ whole genome shotgun (WGS) entry which is preliminary data.</text>
</comment>
<reference evidence="1 2" key="1">
    <citation type="journal article" date="2023" name="Int. J. Mol. Sci.">
        <title>De Novo Assembly and Annotation of 11 Diverse Shrub Willow (Salix) Genomes Reveals Novel Gene Organization in Sex-Linked Regions.</title>
        <authorList>
            <person name="Hyden B."/>
            <person name="Feng K."/>
            <person name="Yates T.B."/>
            <person name="Jawdy S."/>
            <person name="Cereghino C."/>
            <person name="Smart L.B."/>
            <person name="Muchero W."/>
        </authorList>
    </citation>
    <scope>NUCLEOTIDE SEQUENCE [LARGE SCALE GENOMIC DNA]</scope>
    <source>
        <tissue evidence="1">Shoot tip</tissue>
    </source>
</reference>
<feature type="non-terminal residue" evidence="1">
    <location>
        <position position="37"/>
    </location>
</feature>
<dbReference type="AlphaFoldDB" id="A0AAD6KSA2"/>
<keyword evidence="2" id="KW-1185">Reference proteome</keyword>